<accession>E3LLH7</accession>
<proteinExistence type="predicted"/>
<dbReference type="CTD" id="9839265"/>
<dbReference type="KEGG" id="crq:GCK72_019248"/>
<gene>
    <name evidence="1" type="ORF">CRE_18882</name>
</gene>
<dbReference type="RefSeq" id="XP_003115719.2">
    <property type="nucleotide sequence ID" value="XM_003115671.2"/>
</dbReference>
<organism evidence="2">
    <name type="scientific">Caenorhabditis remanei</name>
    <name type="common">Caenorhabditis vulgaris</name>
    <dbReference type="NCBI Taxonomy" id="31234"/>
    <lineage>
        <taxon>Eukaryota</taxon>
        <taxon>Metazoa</taxon>
        <taxon>Ecdysozoa</taxon>
        <taxon>Nematoda</taxon>
        <taxon>Chromadorea</taxon>
        <taxon>Rhabditida</taxon>
        <taxon>Rhabditina</taxon>
        <taxon>Rhabditomorpha</taxon>
        <taxon>Rhabditoidea</taxon>
        <taxon>Rhabditidae</taxon>
        <taxon>Peloderinae</taxon>
        <taxon>Caenorhabditis</taxon>
    </lineage>
</organism>
<evidence type="ECO:0000313" key="2">
    <source>
        <dbReference type="Proteomes" id="UP000008281"/>
    </source>
</evidence>
<dbReference type="OMA" id="YSERDNG"/>
<dbReference type="AlphaFoldDB" id="E3LLH7"/>
<keyword evidence="2" id="KW-1185">Reference proteome</keyword>
<sequence length="241" mass="28342">MTINGTPVKAPLTSEVVHEESTDDLLRQIANLKWKLAEKEVEIKAKDRKINELNLALKETDKTHMERFQFIEQETERRVQLIEEVCEQKIKDLMMKSQYSERDNGMQNESQYDIRDGSVSPQPTNDFDTISCANAFGAMSDKLHESEQRVIYLQNCLHTQIKWIEKLFSDNAILVPNMLIHNQGCLPKRVQMKLQYIMGYIKEEDEASWVQPPTEVRMMTMNQRMNDDVDNLQWRLRDSKF</sequence>
<dbReference type="GeneID" id="9839265"/>
<dbReference type="Proteomes" id="UP000008281">
    <property type="component" value="Unassembled WGS sequence"/>
</dbReference>
<evidence type="ECO:0000313" key="1">
    <source>
        <dbReference type="EMBL" id="EFP00207.1"/>
    </source>
</evidence>
<dbReference type="EMBL" id="DS268410">
    <property type="protein sequence ID" value="EFP00207.1"/>
    <property type="molecule type" value="Genomic_DNA"/>
</dbReference>
<name>E3LLH7_CAERE</name>
<protein>
    <submittedName>
        <fullName evidence="1">Uncharacterized protein</fullName>
    </submittedName>
</protein>
<reference evidence="1" key="1">
    <citation type="submission" date="2007-07" db="EMBL/GenBank/DDBJ databases">
        <title>PCAP assembly of the Caenorhabditis remanei genome.</title>
        <authorList>
            <consortium name="The Caenorhabditis remanei Sequencing Consortium"/>
            <person name="Wilson R.K."/>
        </authorList>
    </citation>
    <scope>NUCLEOTIDE SEQUENCE [LARGE SCALE GENOMIC DNA]</scope>
    <source>
        <strain evidence="1">PB4641</strain>
    </source>
</reference>
<dbReference type="HOGENOM" id="CLU_1152670_0_0_1"/>